<dbReference type="GO" id="GO:0042806">
    <property type="term" value="F:fucose binding"/>
    <property type="evidence" value="ECO:0007669"/>
    <property type="project" value="TreeGrafter"/>
</dbReference>
<protein>
    <recommendedName>
        <fullName evidence="3">L-fucose mutarotase</fullName>
        <ecNumber evidence="3">5.1.3.29</ecNumber>
    </recommendedName>
</protein>
<evidence type="ECO:0000313" key="4">
    <source>
        <dbReference type="EMBL" id="KAF0308184.1"/>
    </source>
</evidence>
<name>A0A6A4WWE2_AMPAM</name>
<comment type="catalytic activity">
    <reaction evidence="2">
        <text>alpha-L-fucose = beta-L-fucose</text>
        <dbReference type="Rhea" id="RHEA:25580"/>
        <dbReference type="ChEBI" id="CHEBI:42548"/>
        <dbReference type="ChEBI" id="CHEBI:42589"/>
        <dbReference type="EC" id="5.1.3.29"/>
    </reaction>
</comment>
<dbReference type="GO" id="GO:0036373">
    <property type="term" value="F:L-fucose mutarotase activity"/>
    <property type="evidence" value="ECO:0007669"/>
    <property type="project" value="UniProtKB-EC"/>
</dbReference>
<dbReference type="EC" id="5.1.3.29" evidence="3"/>
<evidence type="ECO:0000256" key="1">
    <source>
        <dbReference type="ARBA" id="ARBA00023235"/>
    </source>
</evidence>
<evidence type="ECO:0000256" key="2">
    <source>
        <dbReference type="ARBA" id="ARBA00036324"/>
    </source>
</evidence>
<dbReference type="Gene3D" id="3.40.1650.10">
    <property type="entry name" value="RbsD-like domain"/>
    <property type="match status" value="1"/>
</dbReference>
<gene>
    <name evidence="4" type="primary">Fuom</name>
    <name evidence="4" type="ORF">FJT64_020601</name>
</gene>
<sequence>MSGIKYKMDSFYSHTSVPVGTVVSGAAATMLKKIPSNISPELLFVLASMGHGDELVLADAHFPTSACCRAGPREVRADGQTIPQLLRSVLQLMPLDTYVGEPVMLMAPVPADQDRGVETPIWDTYRTLLDEAEGPRVEIDLLERFDFYKRAKQAFAIVHTGERAQYGNIILKKGVVREYDTES</sequence>
<dbReference type="Pfam" id="PF05025">
    <property type="entry name" value="RbsD_FucU"/>
    <property type="match status" value="1"/>
</dbReference>
<dbReference type="OrthoDB" id="10011710at2759"/>
<organism evidence="4 5">
    <name type="scientific">Amphibalanus amphitrite</name>
    <name type="common">Striped barnacle</name>
    <name type="synonym">Balanus amphitrite</name>
    <dbReference type="NCBI Taxonomy" id="1232801"/>
    <lineage>
        <taxon>Eukaryota</taxon>
        <taxon>Metazoa</taxon>
        <taxon>Ecdysozoa</taxon>
        <taxon>Arthropoda</taxon>
        <taxon>Crustacea</taxon>
        <taxon>Multicrustacea</taxon>
        <taxon>Cirripedia</taxon>
        <taxon>Thoracica</taxon>
        <taxon>Thoracicalcarea</taxon>
        <taxon>Balanomorpha</taxon>
        <taxon>Balanoidea</taxon>
        <taxon>Balanidae</taxon>
        <taxon>Amphibalaninae</taxon>
        <taxon>Amphibalanus</taxon>
    </lineage>
</organism>
<dbReference type="InterPro" id="IPR007721">
    <property type="entry name" value="RbsD_FucU"/>
</dbReference>
<evidence type="ECO:0000313" key="5">
    <source>
        <dbReference type="Proteomes" id="UP000440578"/>
    </source>
</evidence>
<evidence type="ECO:0000256" key="3">
    <source>
        <dbReference type="ARBA" id="ARBA00038859"/>
    </source>
</evidence>
<dbReference type="InterPro" id="IPR023750">
    <property type="entry name" value="RbsD-like_sf"/>
</dbReference>
<keyword evidence="1" id="KW-0413">Isomerase</keyword>
<dbReference type="Proteomes" id="UP000440578">
    <property type="component" value="Unassembled WGS sequence"/>
</dbReference>
<dbReference type="EMBL" id="VIIS01000509">
    <property type="protein sequence ID" value="KAF0308184.1"/>
    <property type="molecule type" value="Genomic_DNA"/>
</dbReference>
<dbReference type="GO" id="GO:0006004">
    <property type="term" value="P:fucose metabolic process"/>
    <property type="evidence" value="ECO:0007669"/>
    <property type="project" value="TreeGrafter"/>
</dbReference>
<accession>A0A6A4WWE2</accession>
<keyword evidence="5" id="KW-1185">Reference proteome</keyword>
<dbReference type="PANTHER" id="PTHR31690">
    <property type="entry name" value="FUCOSE MUTAROTASE"/>
    <property type="match status" value="1"/>
</dbReference>
<reference evidence="4 5" key="1">
    <citation type="submission" date="2019-07" db="EMBL/GenBank/DDBJ databases">
        <title>Draft genome assembly of a fouling barnacle, Amphibalanus amphitrite (Darwin, 1854): The first reference genome for Thecostraca.</title>
        <authorList>
            <person name="Kim W."/>
        </authorList>
    </citation>
    <scope>NUCLEOTIDE SEQUENCE [LARGE SCALE GENOMIC DNA]</scope>
    <source>
        <strain evidence="4">SNU_AA5</strain>
        <tissue evidence="4">Soma without cirri and trophi</tissue>
    </source>
</reference>
<dbReference type="PANTHER" id="PTHR31690:SF4">
    <property type="entry name" value="FUCOSE MUTAROTASE"/>
    <property type="match status" value="1"/>
</dbReference>
<dbReference type="AlphaFoldDB" id="A0A6A4WWE2"/>
<dbReference type="SUPFAM" id="SSF102546">
    <property type="entry name" value="RbsD-like"/>
    <property type="match status" value="1"/>
</dbReference>
<dbReference type="InterPro" id="IPR050443">
    <property type="entry name" value="RbsD/FucU_mutarotase"/>
</dbReference>
<proteinExistence type="predicted"/>
<comment type="caution">
    <text evidence="4">The sequence shown here is derived from an EMBL/GenBank/DDBJ whole genome shotgun (WGS) entry which is preliminary data.</text>
</comment>